<evidence type="ECO:0000313" key="17">
    <source>
        <dbReference type="EMBL" id="OAD75604.1"/>
    </source>
</evidence>
<dbReference type="OrthoDB" id="5566853at2759"/>
<keyword evidence="8" id="KW-0132">Cell division</keyword>
<accession>A0A167NBI7</accession>
<evidence type="ECO:0000256" key="14">
    <source>
        <dbReference type="ARBA" id="ARBA00023306"/>
    </source>
</evidence>
<dbReference type="RefSeq" id="XP_018293644.1">
    <property type="nucleotide sequence ID" value="XM_018431083.1"/>
</dbReference>
<keyword evidence="13" id="KW-0539">Nucleus</keyword>
<dbReference type="GO" id="GO:0072686">
    <property type="term" value="C:mitotic spindle"/>
    <property type="evidence" value="ECO:0007669"/>
    <property type="project" value="InterPro"/>
</dbReference>
<evidence type="ECO:0000256" key="16">
    <source>
        <dbReference type="ARBA" id="ARBA00030566"/>
    </source>
</evidence>
<organism evidence="17 18">
    <name type="scientific">Phycomyces blakesleeanus (strain ATCC 8743b / DSM 1359 / FGSC 10004 / NBRC 33097 / NRRL 1555)</name>
    <dbReference type="NCBI Taxonomy" id="763407"/>
    <lineage>
        <taxon>Eukaryota</taxon>
        <taxon>Fungi</taxon>
        <taxon>Fungi incertae sedis</taxon>
        <taxon>Mucoromycota</taxon>
        <taxon>Mucoromycotina</taxon>
        <taxon>Mucoromycetes</taxon>
        <taxon>Mucorales</taxon>
        <taxon>Phycomycetaceae</taxon>
        <taxon>Phycomyces</taxon>
    </lineage>
</organism>
<dbReference type="STRING" id="763407.A0A167NBI7"/>
<keyword evidence="10" id="KW-0498">Mitosis</keyword>
<keyword evidence="18" id="KW-1185">Reference proteome</keyword>
<dbReference type="GO" id="GO:0044732">
    <property type="term" value="C:mitotic spindle pole body"/>
    <property type="evidence" value="ECO:0007669"/>
    <property type="project" value="TreeGrafter"/>
</dbReference>
<dbReference type="Pfam" id="PF08649">
    <property type="entry name" value="DASH_Dad1"/>
    <property type="match status" value="1"/>
</dbReference>
<dbReference type="InterPro" id="IPR013958">
    <property type="entry name" value="DASH_Dad1"/>
</dbReference>
<evidence type="ECO:0000256" key="8">
    <source>
        <dbReference type="ARBA" id="ARBA00022618"/>
    </source>
</evidence>
<evidence type="ECO:0000256" key="3">
    <source>
        <dbReference type="ARBA" id="ARBA00004629"/>
    </source>
</evidence>
<evidence type="ECO:0000256" key="10">
    <source>
        <dbReference type="ARBA" id="ARBA00022776"/>
    </source>
</evidence>
<dbReference type="PANTHER" id="PTHR28025">
    <property type="entry name" value="DASH COMPLEX SUBUNIT DAD1"/>
    <property type="match status" value="1"/>
</dbReference>
<dbReference type="EMBL" id="KV440977">
    <property type="protein sequence ID" value="OAD75604.1"/>
    <property type="molecule type" value="Genomic_DNA"/>
</dbReference>
<comment type="similarity">
    <text evidence="4">Belongs to the DASH complex DAD1 family.</text>
</comment>
<keyword evidence="11" id="KW-0995">Kinetochore</keyword>
<protein>
    <recommendedName>
        <fullName evidence="5">DASH complex subunit DAD1</fullName>
    </recommendedName>
    <alternativeName>
        <fullName evidence="16">Outer kinetochore protein DAD1</fullName>
    </alternativeName>
</protein>
<dbReference type="GO" id="GO:0051301">
    <property type="term" value="P:cell division"/>
    <property type="evidence" value="ECO:0007669"/>
    <property type="project" value="UniProtKB-KW"/>
</dbReference>
<dbReference type="Proteomes" id="UP000077315">
    <property type="component" value="Unassembled WGS sequence"/>
</dbReference>
<dbReference type="InParanoid" id="A0A167NBI7"/>
<evidence type="ECO:0000256" key="13">
    <source>
        <dbReference type="ARBA" id="ARBA00023242"/>
    </source>
</evidence>
<evidence type="ECO:0000256" key="2">
    <source>
        <dbReference type="ARBA" id="ARBA00004186"/>
    </source>
</evidence>
<dbReference type="GO" id="GO:0051010">
    <property type="term" value="F:microtubule plus-end binding"/>
    <property type="evidence" value="ECO:0007669"/>
    <property type="project" value="TreeGrafter"/>
</dbReference>
<evidence type="ECO:0000313" key="18">
    <source>
        <dbReference type="Proteomes" id="UP000077315"/>
    </source>
</evidence>
<keyword evidence="9" id="KW-0493">Microtubule</keyword>
<evidence type="ECO:0000256" key="4">
    <source>
        <dbReference type="ARBA" id="ARBA00010146"/>
    </source>
</evidence>
<keyword evidence="12" id="KW-0206">Cytoskeleton</keyword>
<dbReference type="PANTHER" id="PTHR28025:SF1">
    <property type="entry name" value="DASH COMPLEX SUBUNIT DAD1"/>
    <property type="match status" value="1"/>
</dbReference>
<dbReference type="GeneID" id="28991989"/>
<evidence type="ECO:0000256" key="6">
    <source>
        <dbReference type="ARBA" id="ARBA00022454"/>
    </source>
</evidence>
<dbReference type="GO" id="GO:0005876">
    <property type="term" value="C:spindle microtubule"/>
    <property type="evidence" value="ECO:0007669"/>
    <property type="project" value="TreeGrafter"/>
</dbReference>
<name>A0A167NBI7_PHYB8</name>
<dbReference type="AlphaFoldDB" id="A0A167NBI7"/>
<evidence type="ECO:0000256" key="15">
    <source>
        <dbReference type="ARBA" id="ARBA00023328"/>
    </source>
</evidence>
<keyword evidence="14" id="KW-0131">Cell cycle</keyword>
<dbReference type="VEuPathDB" id="FungiDB:PHYBLDRAFT_143849"/>
<keyword evidence="7" id="KW-0963">Cytoplasm</keyword>
<evidence type="ECO:0000256" key="12">
    <source>
        <dbReference type="ARBA" id="ARBA00023212"/>
    </source>
</evidence>
<sequence length="78" mass="9040">MDNRTSFENEYDALMDQAYQGFDQLLYNMNLLNKNLETLDAIGREFQQPAKLWESFHRGIAVPAPQNSGWSTLMNVIK</sequence>
<evidence type="ECO:0000256" key="1">
    <source>
        <dbReference type="ARBA" id="ARBA00004123"/>
    </source>
</evidence>
<evidence type="ECO:0000256" key="5">
    <source>
        <dbReference type="ARBA" id="ARBA00020261"/>
    </source>
</evidence>
<keyword evidence="15" id="KW-0137">Centromere</keyword>
<evidence type="ECO:0000256" key="9">
    <source>
        <dbReference type="ARBA" id="ARBA00022701"/>
    </source>
</evidence>
<evidence type="ECO:0000256" key="7">
    <source>
        <dbReference type="ARBA" id="ARBA00022490"/>
    </source>
</evidence>
<reference evidence="18" key="1">
    <citation type="submission" date="2015-06" db="EMBL/GenBank/DDBJ databases">
        <title>Expansion of signal transduction pathways in fungi by whole-genome duplication.</title>
        <authorList>
            <consortium name="DOE Joint Genome Institute"/>
            <person name="Corrochano L.M."/>
            <person name="Kuo A."/>
            <person name="Marcet-Houben M."/>
            <person name="Polaino S."/>
            <person name="Salamov A."/>
            <person name="Villalobos J.M."/>
            <person name="Alvarez M.I."/>
            <person name="Avalos J."/>
            <person name="Benito E.P."/>
            <person name="Benoit I."/>
            <person name="Burger G."/>
            <person name="Camino L.P."/>
            <person name="Canovas D."/>
            <person name="Cerda-Olmedo E."/>
            <person name="Cheng J.-F."/>
            <person name="Dominguez A."/>
            <person name="Elias M."/>
            <person name="Eslava A.P."/>
            <person name="Glaser F."/>
            <person name="Grimwood J."/>
            <person name="Gutierrez G."/>
            <person name="Heitman J."/>
            <person name="Henrissat B."/>
            <person name="Iturriaga E.A."/>
            <person name="Lang B.F."/>
            <person name="Lavin J.L."/>
            <person name="Lee S."/>
            <person name="Li W."/>
            <person name="Lindquist E."/>
            <person name="Lopez-Garcia S."/>
            <person name="Luque E.M."/>
            <person name="Marcos A.T."/>
            <person name="Martin J."/>
            <person name="McCluskey K."/>
            <person name="Medina H.R."/>
            <person name="Miralles-Duran A."/>
            <person name="Miyazaki A."/>
            <person name="Munoz-Torres E."/>
            <person name="Oguiza J.A."/>
            <person name="Ohm R."/>
            <person name="Olmedo M."/>
            <person name="Orejas M."/>
            <person name="Ortiz-Castellanos L."/>
            <person name="Pisabarro A.G."/>
            <person name="Rodriguez-Romero J."/>
            <person name="Ruiz-Herrera J."/>
            <person name="Ruiz-Vazquez R."/>
            <person name="Sanz C."/>
            <person name="Schackwitz W."/>
            <person name="Schmutz J."/>
            <person name="Shahriari M."/>
            <person name="Shelest E."/>
            <person name="Silva-Franco F."/>
            <person name="Soanes D."/>
            <person name="Syed K."/>
            <person name="Tagua V.G."/>
            <person name="Talbot N.J."/>
            <person name="Thon M."/>
            <person name="De vries R.P."/>
            <person name="Wiebenga A."/>
            <person name="Yadav J.S."/>
            <person name="Braun E.L."/>
            <person name="Baker S."/>
            <person name="Garre V."/>
            <person name="Horwitz B."/>
            <person name="Torres-Martinez S."/>
            <person name="Idnurm A."/>
            <person name="Herrera-Estrella A."/>
            <person name="Gabaldon T."/>
            <person name="Grigoriev I.V."/>
        </authorList>
    </citation>
    <scope>NUCLEOTIDE SEQUENCE [LARGE SCALE GENOMIC DNA]</scope>
    <source>
        <strain evidence="18">NRRL 1555(-)</strain>
    </source>
</reference>
<dbReference type="GO" id="GO:0042729">
    <property type="term" value="C:DASH complex"/>
    <property type="evidence" value="ECO:0007669"/>
    <property type="project" value="InterPro"/>
</dbReference>
<comment type="subcellular location">
    <subcellularLocation>
        <location evidence="3">Chromosome</location>
        <location evidence="3">Centromere</location>
        <location evidence="3">Kinetochore</location>
    </subcellularLocation>
    <subcellularLocation>
        <location evidence="2">Cytoplasm</location>
        <location evidence="2">Cytoskeleton</location>
        <location evidence="2">Spindle</location>
    </subcellularLocation>
    <subcellularLocation>
        <location evidence="1">Nucleus</location>
    </subcellularLocation>
</comment>
<proteinExistence type="inferred from homology"/>
<evidence type="ECO:0000256" key="11">
    <source>
        <dbReference type="ARBA" id="ARBA00022838"/>
    </source>
</evidence>
<gene>
    <name evidence="17" type="ORF">PHYBLDRAFT_143849</name>
</gene>
<keyword evidence="6" id="KW-0158">Chromosome</keyword>